<dbReference type="Proteomes" id="UP001223420">
    <property type="component" value="Unassembled WGS sequence"/>
</dbReference>
<feature type="region of interest" description="Disordered" evidence="1">
    <location>
        <begin position="1"/>
        <end position="69"/>
    </location>
</feature>
<evidence type="ECO:0000313" key="2">
    <source>
        <dbReference type="EMBL" id="MDQ0545628.1"/>
    </source>
</evidence>
<evidence type="ECO:0000256" key="1">
    <source>
        <dbReference type="SAM" id="MobiDB-lite"/>
    </source>
</evidence>
<name>A0AAJ1U003_9HYPH</name>
<organism evidence="2 3">
    <name type="scientific">Methylobacterium brachiatum</name>
    <dbReference type="NCBI Taxonomy" id="269660"/>
    <lineage>
        <taxon>Bacteria</taxon>
        <taxon>Pseudomonadati</taxon>
        <taxon>Pseudomonadota</taxon>
        <taxon>Alphaproteobacteria</taxon>
        <taxon>Hyphomicrobiales</taxon>
        <taxon>Methylobacteriaceae</taxon>
        <taxon>Methylobacterium</taxon>
    </lineage>
</organism>
<evidence type="ECO:0000313" key="3">
    <source>
        <dbReference type="Proteomes" id="UP001223420"/>
    </source>
</evidence>
<reference evidence="2" key="1">
    <citation type="submission" date="2023-07" db="EMBL/GenBank/DDBJ databases">
        <title>Genomic Encyclopedia of Type Strains, Phase IV (KMG-IV): sequencing the most valuable type-strain genomes for metagenomic binning, comparative biology and taxonomic classification.</title>
        <authorList>
            <person name="Goeker M."/>
        </authorList>
    </citation>
    <scope>NUCLEOTIDE SEQUENCE</scope>
    <source>
        <strain evidence="2">DSM 19569</strain>
    </source>
</reference>
<dbReference type="AlphaFoldDB" id="A0AAJ1U003"/>
<dbReference type="EMBL" id="JAUSWL010000009">
    <property type="protein sequence ID" value="MDQ0545628.1"/>
    <property type="molecule type" value="Genomic_DNA"/>
</dbReference>
<feature type="compositionally biased region" description="Basic and acidic residues" evidence="1">
    <location>
        <begin position="35"/>
        <end position="61"/>
    </location>
</feature>
<comment type="caution">
    <text evidence="2">The sequence shown here is derived from an EMBL/GenBank/DDBJ whole genome shotgun (WGS) entry which is preliminary data.</text>
</comment>
<protein>
    <submittedName>
        <fullName evidence="2">Uncharacterized protein</fullName>
    </submittedName>
</protein>
<sequence>MSVGLASAGSTSLGCVRGRARPASETSKRLTSRSSGRESSFRPGRDHPPLLLGDHRHDAHSHPVRRRHVARDEVDAGFVQAEQEMRIPGKPVEFGNHKRGAVGATERKGTGQFRPLTVRAALDLDYLGDQFPGATIEVVSNVCALCFQSEPRPALSIGADA</sequence>
<gene>
    <name evidence="2" type="ORF">QO001_004572</name>
</gene>
<accession>A0AAJ1U003</accession>
<proteinExistence type="predicted"/>